<dbReference type="Proteomes" id="UP000831701">
    <property type="component" value="Chromosome 7"/>
</dbReference>
<evidence type="ECO:0000313" key="2">
    <source>
        <dbReference type="Proteomes" id="UP000831701"/>
    </source>
</evidence>
<gene>
    <name evidence="1" type="ORF">L3Q82_007745</name>
</gene>
<name>A0ACB8WPE4_9TELE</name>
<evidence type="ECO:0000313" key="1">
    <source>
        <dbReference type="EMBL" id="KAI3369535.1"/>
    </source>
</evidence>
<organism evidence="1 2">
    <name type="scientific">Scortum barcoo</name>
    <name type="common">barcoo grunter</name>
    <dbReference type="NCBI Taxonomy" id="214431"/>
    <lineage>
        <taxon>Eukaryota</taxon>
        <taxon>Metazoa</taxon>
        <taxon>Chordata</taxon>
        <taxon>Craniata</taxon>
        <taxon>Vertebrata</taxon>
        <taxon>Euteleostomi</taxon>
        <taxon>Actinopterygii</taxon>
        <taxon>Neopterygii</taxon>
        <taxon>Teleostei</taxon>
        <taxon>Neoteleostei</taxon>
        <taxon>Acanthomorphata</taxon>
        <taxon>Eupercaria</taxon>
        <taxon>Centrarchiformes</taxon>
        <taxon>Terapontoidei</taxon>
        <taxon>Terapontidae</taxon>
        <taxon>Scortum</taxon>
    </lineage>
</organism>
<reference evidence="1" key="1">
    <citation type="submission" date="2022-04" db="EMBL/GenBank/DDBJ databases">
        <title>Jade perch genome.</title>
        <authorList>
            <person name="Chao B."/>
        </authorList>
    </citation>
    <scope>NUCLEOTIDE SEQUENCE</scope>
    <source>
        <strain evidence="1">CB-2022</strain>
    </source>
</reference>
<protein>
    <submittedName>
        <fullName evidence="1">Uncharacterized protein</fullName>
    </submittedName>
</protein>
<dbReference type="EMBL" id="CM041537">
    <property type="protein sequence ID" value="KAI3369535.1"/>
    <property type="molecule type" value="Genomic_DNA"/>
</dbReference>
<keyword evidence="2" id="KW-1185">Reference proteome</keyword>
<proteinExistence type="predicted"/>
<comment type="caution">
    <text evidence="1">The sequence shown here is derived from an EMBL/GenBank/DDBJ whole genome shotgun (WGS) entry which is preliminary data.</text>
</comment>
<accession>A0ACB8WPE4</accession>
<sequence length="252" mass="27884">MFCSVTVCRGFGLIQVRKESSVLQSPAFTKQPGSIVYPVESLERNREVVFSCEAQGSPPPMYRWKLNGTVISPKSGSHFSLSGGNLRISHLNKDQDAGTYQCLASNSFGTIVSREASLTFAYLENFKTHRRSSVSVREGQGVVLLCGPPPHSGDLPIVVGPLGRFPPARGGSQRTHYAWWTAVQHAICGAGSTMQKDVLGQEKGHGKWVWVEATVWGTFPYLYVMERVLSAGVEPKYHRWSLCHNWVKKSSR</sequence>